<keyword evidence="3" id="KW-0408">Iron</keyword>
<evidence type="ECO:0000256" key="1">
    <source>
        <dbReference type="ARBA" id="ARBA00022714"/>
    </source>
</evidence>
<dbReference type="EMBL" id="DSVQ01000012">
    <property type="protein sequence ID" value="HGT38939.1"/>
    <property type="molecule type" value="Genomic_DNA"/>
</dbReference>
<evidence type="ECO:0000256" key="3">
    <source>
        <dbReference type="ARBA" id="ARBA00023004"/>
    </source>
</evidence>
<keyword evidence="2" id="KW-0479">Metal-binding</keyword>
<evidence type="ECO:0000256" key="2">
    <source>
        <dbReference type="ARBA" id="ARBA00022723"/>
    </source>
</evidence>
<keyword evidence="4" id="KW-0411">Iron-sulfur</keyword>
<dbReference type="GO" id="GO:0051537">
    <property type="term" value="F:2 iron, 2 sulfur cluster binding"/>
    <property type="evidence" value="ECO:0007669"/>
    <property type="project" value="UniProtKB-KW"/>
</dbReference>
<dbReference type="AlphaFoldDB" id="A0A7C4LM09"/>
<keyword evidence="1" id="KW-0001">2Fe-2S</keyword>
<gene>
    <name evidence="6" type="ORF">ENS64_06705</name>
</gene>
<dbReference type="GO" id="GO:0046872">
    <property type="term" value="F:metal ion binding"/>
    <property type="evidence" value="ECO:0007669"/>
    <property type="project" value="UniProtKB-KW"/>
</dbReference>
<sequence length="119" mass="12881">MSEFHTVAKVGSIPPGAGRAFSVEGRMVAVFHQHGTYFAINDFCPHMGASLAEGYVEGECVTCPWHAWRFGLKDGLWLDNPRAKLRTETYVVRVVGDEIQVQVPASPDLHGAPPDSSGG</sequence>
<dbReference type="PROSITE" id="PS51296">
    <property type="entry name" value="RIESKE"/>
    <property type="match status" value="1"/>
</dbReference>
<protein>
    <submittedName>
        <fullName evidence="6">Nitrite reductase</fullName>
    </submittedName>
</protein>
<dbReference type="Pfam" id="PF00355">
    <property type="entry name" value="Rieske"/>
    <property type="match status" value="1"/>
</dbReference>
<comment type="caution">
    <text evidence="6">The sequence shown here is derived from an EMBL/GenBank/DDBJ whole genome shotgun (WGS) entry which is preliminary data.</text>
</comment>
<dbReference type="InterPro" id="IPR036922">
    <property type="entry name" value="Rieske_2Fe-2S_sf"/>
</dbReference>
<dbReference type="SUPFAM" id="SSF50022">
    <property type="entry name" value="ISP domain"/>
    <property type="match status" value="1"/>
</dbReference>
<dbReference type="Gene3D" id="2.102.10.10">
    <property type="entry name" value="Rieske [2Fe-2S] iron-sulphur domain"/>
    <property type="match status" value="1"/>
</dbReference>
<dbReference type="PANTHER" id="PTHR21496:SF23">
    <property type="entry name" value="3-PHENYLPROPIONATE_CINNAMIC ACID DIOXYGENASE FERREDOXIN SUBUNIT"/>
    <property type="match status" value="1"/>
</dbReference>
<dbReference type="PANTHER" id="PTHR21496">
    <property type="entry name" value="FERREDOXIN-RELATED"/>
    <property type="match status" value="1"/>
</dbReference>
<evidence type="ECO:0000313" key="6">
    <source>
        <dbReference type="EMBL" id="HGT38939.1"/>
    </source>
</evidence>
<evidence type="ECO:0000256" key="4">
    <source>
        <dbReference type="ARBA" id="ARBA00023014"/>
    </source>
</evidence>
<feature type="domain" description="Rieske" evidence="5">
    <location>
        <begin position="5"/>
        <end position="101"/>
    </location>
</feature>
<reference evidence="6" key="1">
    <citation type="journal article" date="2020" name="mSystems">
        <title>Genome- and Community-Level Interaction Insights into Carbon Utilization and Element Cycling Functions of Hydrothermarchaeota in Hydrothermal Sediment.</title>
        <authorList>
            <person name="Zhou Z."/>
            <person name="Liu Y."/>
            <person name="Xu W."/>
            <person name="Pan J."/>
            <person name="Luo Z.H."/>
            <person name="Li M."/>
        </authorList>
    </citation>
    <scope>NUCLEOTIDE SEQUENCE [LARGE SCALE GENOMIC DNA]</scope>
    <source>
        <strain evidence="6">SpSt-508</strain>
    </source>
</reference>
<organism evidence="6">
    <name type="scientific">Schlesneria paludicola</name>
    <dbReference type="NCBI Taxonomy" id="360056"/>
    <lineage>
        <taxon>Bacteria</taxon>
        <taxon>Pseudomonadati</taxon>
        <taxon>Planctomycetota</taxon>
        <taxon>Planctomycetia</taxon>
        <taxon>Planctomycetales</taxon>
        <taxon>Planctomycetaceae</taxon>
        <taxon>Schlesneria</taxon>
    </lineage>
</organism>
<evidence type="ECO:0000259" key="5">
    <source>
        <dbReference type="PROSITE" id="PS51296"/>
    </source>
</evidence>
<proteinExistence type="predicted"/>
<dbReference type="InterPro" id="IPR017941">
    <property type="entry name" value="Rieske_2Fe-2S"/>
</dbReference>
<name>A0A7C4LM09_9PLAN</name>
<accession>A0A7C4LM09</accession>